<keyword evidence="2" id="KW-0732">Signal</keyword>
<evidence type="ECO:0000256" key="2">
    <source>
        <dbReference type="SAM" id="SignalP"/>
    </source>
</evidence>
<protein>
    <submittedName>
        <fullName evidence="3">Uncharacterized protein</fullName>
    </submittedName>
</protein>
<feature type="compositionally biased region" description="Pro residues" evidence="1">
    <location>
        <begin position="56"/>
        <end position="70"/>
    </location>
</feature>
<keyword evidence="4" id="KW-1185">Reference proteome</keyword>
<accession>A0A2P6RVB4</accession>
<feature type="chain" id="PRO_5015195604" evidence="2">
    <location>
        <begin position="24"/>
        <end position="90"/>
    </location>
</feature>
<dbReference type="AlphaFoldDB" id="A0A2P6RVB4"/>
<reference evidence="3 4" key="1">
    <citation type="journal article" date="2018" name="Nat. Genet.">
        <title>The Rosa genome provides new insights in the design of modern roses.</title>
        <authorList>
            <person name="Bendahmane M."/>
        </authorList>
    </citation>
    <scope>NUCLEOTIDE SEQUENCE [LARGE SCALE GENOMIC DNA]</scope>
    <source>
        <strain evidence="4">cv. Old Blush</strain>
    </source>
</reference>
<evidence type="ECO:0000313" key="3">
    <source>
        <dbReference type="EMBL" id="PRQ50369.1"/>
    </source>
</evidence>
<comment type="caution">
    <text evidence="3">The sequence shown here is derived from an EMBL/GenBank/DDBJ whole genome shotgun (WGS) entry which is preliminary data.</text>
</comment>
<evidence type="ECO:0000313" key="4">
    <source>
        <dbReference type="Proteomes" id="UP000238479"/>
    </source>
</evidence>
<name>A0A2P6RVB4_ROSCH</name>
<dbReference type="EMBL" id="PDCK01000040">
    <property type="protein sequence ID" value="PRQ50369.1"/>
    <property type="molecule type" value="Genomic_DNA"/>
</dbReference>
<dbReference type="Proteomes" id="UP000238479">
    <property type="component" value="Chromosome 2"/>
</dbReference>
<feature type="region of interest" description="Disordered" evidence="1">
    <location>
        <begin position="55"/>
        <end position="90"/>
    </location>
</feature>
<proteinExistence type="predicted"/>
<gene>
    <name evidence="3" type="ORF">RchiOBHm_Chr2g0132421</name>
</gene>
<evidence type="ECO:0000256" key="1">
    <source>
        <dbReference type="SAM" id="MobiDB-lite"/>
    </source>
</evidence>
<dbReference type="Gramene" id="PRQ50369">
    <property type="protein sequence ID" value="PRQ50369"/>
    <property type="gene ID" value="RchiOBHm_Chr2g0132421"/>
</dbReference>
<feature type="signal peptide" evidence="2">
    <location>
        <begin position="1"/>
        <end position="23"/>
    </location>
</feature>
<organism evidence="3 4">
    <name type="scientific">Rosa chinensis</name>
    <name type="common">China rose</name>
    <dbReference type="NCBI Taxonomy" id="74649"/>
    <lineage>
        <taxon>Eukaryota</taxon>
        <taxon>Viridiplantae</taxon>
        <taxon>Streptophyta</taxon>
        <taxon>Embryophyta</taxon>
        <taxon>Tracheophyta</taxon>
        <taxon>Spermatophyta</taxon>
        <taxon>Magnoliopsida</taxon>
        <taxon>eudicotyledons</taxon>
        <taxon>Gunneridae</taxon>
        <taxon>Pentapetalae</taxon>
        <taxon>rosids</taxon>
        <taxon>fabids</taxon>
        <taxon>Rosales</taxon>
        <taxon>Rosaceae</taxon>
        <taxon>Rosoideae</taxon>
        <taxon>Rosoideae incertae sedis</taxon>
        <taxon>Rosa</taxon>
    </lineage>
</organism>
<sequence length="90" mass="9681">MKMAILNPIFLIVLISSLQISLGTSALAEVTTTSQVYAGLQKTWFLKYKDTDYAPKPSPPPAPKPSPPKVPISEDVLSKRAPPSPYIASA</sequence>